<reference evidence="1" key="1">
    <citation type="submission" date="2021-10" db="EMBL/GenBank/DDBJ databases">
        <title>Streptomyces nigrumlapis sp.nov.,an antimicrobial producing actinobacterium isolated from Black Gobi rocks.</title>
        <authorList>
            <person name="Wen Y."/>
            <person name="Zhang W."/>
            <person name="Liu X.G."/>
        </authorList>
    </citation>
    <scope>NUCLEOTIDE SEQUENCE</scope>
    <source>
        <strain evidence="1">ST13-2-2</strain>
    </source>
</reference>
<dbReference type="InterPro" id="IPR036363">
    <property type="entry name" value="Thiol_cytolysin_ab_sf"/>
</dbReference>
<dbReference type="InterPro" id="IPR036359">
    <property type="entry name" value="Thiol_cytolysin_sf"/>
</dbReference>
<dbReference type="Gene3D" id="3.30.1040.20">
    <property type="match status" value="1"/>
</dbReference>
<dbReference type="SUPFAM" id="SSF56978">
    <property type="entry name" value="Perfringolysin"/>
    <property type="match status" value="1"/>
</dbReference>
<dbReference type="EMBL" id="CP086322">
    <property type="protein sequence ID" value="UQA92051.1"/>
    <property type="molecule type" value="Genomic_DNA"/>
</dbReference>
<name>A0ABY4M730_9ACTN</name>
<evidence type="ECO:0000313" key="1">
    <source>
        <dbReference type="EMBL" id="UQA92051.1"/>
    </source>
</evidence>
<keyword evidence="2" id="KW-1185">Reference proteome</keyword>
<proteinExistence type="predicted"/>
<dbReference type="PRINTS" id="PR01400">
    <property type="entry name" value="TACYTOLYSIN"/>
</dbReference>
<dbReference type="RefSeq" id="WP_248862877.1">
    <property type="nucleotide sequence ID" value="NZ_CP086322.1"/>
</dbReference>
<accession>A0ABY4M730</accession>
<sequence length="748" mass="82582">MAEHDNGGPVWAREGDQGLRVVPEALPATGTGRSATGTGPWELWWIPAEGLPELVSEGSSGGGEIVDPDYGTRGPGEYVLVSFARSGDPDQVKDVLPGQPKDPVDFGDFLSTLRKWEHIAPQKPDEQRQHGKTQVTHITTDKGYVVEVRKTYSLTRTPGDIITFNPNAEGLWPGALVSGQTAKNGLLREIGITGEQRNPVRITIDNLAAKPSEVVSQPDTGTVTDAIKRMVQGVSGGHRSQVFHMREAFSDEEIALNFGFSASYSGFSSSTKIEASRKQQKNTIVAYLKESAFTASCDTNRLPNAWMNEAFTYQVLEELKKYGRIGVDNPPLVVASVTYGRILMFTFTSSESITDITAALNFGYSGAAQVDAELEAKYKKINREAEINLINIGGSAQPIHDLLQSRKLADYFNQLPSLADYSPMGFVLKTLDTNIPARMSETTTYDDIRYEPARFDLKLEILGLSEPPVRKYWLTLDGKRSYFDEDGSIFPPLEARHRFGAEGEGDPFRVELWRTWNGQDYHMGDAAYVPDLHRIADESEYTVTEELPFAFKTKTLGLKFRLRVTNLAYGNGRGGGARKTDLERFEDILKRLPGVVSREEYRAVYDQALDFIVYESQKSSANTVIMATRLRDKAYDAVANRPDKAKYHQEVAAANEARYASDAFRKGFMAGTRPADRREHGLHVLAALYNLEAATVPGHDYTAALNHLRAGVRATDLPDGAVRVKTPSAVFVFEGEGATTVLVIGEAR</sequence>
<dbReference type="Pfam" id="PF01289">
    <property type="entry name" value="Thiol_cytolysin"/>
    <property type="match status" value="1"/>
</dbReference>
<dbReference type="InterPro" id="IPR001869">
    <property type="entry name" value="Thiol_cytolysin"/>
</dbReference>
<dbReference type="Gene3D" id="3.90.840.10">
    <property type="entry name" value="Thiol-activated cytolysin superfamily/Thiol-activated cytolysin, alpha-beta domain"/>
    <property type="match status" value="1"/>
</dbReference>
<organism evidence="1 2">
    <name type="scientific">Streptomyces halobius</name>
    <dbReference type="NCBI Taxonomy" id="2879846"/>
    <lineage>
        <taxon>Bacteria</taxon>
        <taxon>Bacillati</taxon>
        <taxon>Actinomycetota</taxon>
        <taxon>Actinomycetes</taxon>
        <taxon>Kitasatosporales</taxon>
        <taxon>Streptomycetaceae</taxon>
        <taxon>Streptomyces</taxon>
    </lineage>
</organism>
<protein>
    <submittedName>
        <fullName evidence="1">Thiol-activated cytolysin family protein</fullName>
    </submittedName>
</protein>
<dbReference type="Gene3D" id="3.40.30.40">
    <property type="entry name" value="Perfringolysin"/>
    <property type="match status" value="1"/>
</dbReference>
<dbReference type="Proteomes" id="UP000830115">
    <property type="component" value="Chromosome"/>
</dbReference>
<evidence type="ECO:0000313" key="2">
    <source>
        <dbReference type="Proteomes" id="UP000830115"/>
    </source>
</evidence>
<gene>
    <name evidence="1" type="ORF">K9S39_09510</name>
</gene>